<dbReference type="Gene3D" id="2.40.340.10">
    <property type="entry name" value="MoeA, C-terminal, domain IV"/>
    <property type="match status" value="1"/>
</dbReference>
<evidence type="ECO:0000256" key="3">
    <source>
        <dbReference type="ARBA" id="ARBA00005046"/>
    </source>
</evidence>
<evidence type="ECO:0000256" key="8">
    <source>
        <dbReference type="ARBA" id="ARBA00022842"/>
    </source>
</evidence>
<comment type="caution">
    <text evidence="13">The sequence shown here is derived from an EMBL/GenBank/DDBJ whole genome shotgun (WGS) entry which is preliminary data.</text>
</comment>
<keyword evidence="7 11" id="KW-0479">Metal-binding</keyword>
<reference evidence="13 14" key="1">
    <citation type="submission" date="2024-02" db="EMBL/GenBank/DDBJ databases">
        <title>Genome analysis and characterization of Microbaculum marinisediminis sp. nov., isolated from marine sediment.</title>
        <authorList>
            <person name="Du Z.-J."/>
            <person name="Ye Y.-Q."/>
            <person name="Zhang Z.-R."/>
            <person name="Yuan S.-M."/>
            <person name="Zhang X.-Y."/>
        </authorList>
    </citation>
    <scope>NUCLEOTIDE SEQUENCE [LARGE SCALE GENOMIC DNA]</scope>
    <source>
        <strain evidence="13 14">SDUM1044001</strain>
    </source>
</reference>
<keyword evidence="6 11" id="KW-0808">Transferase</keyword>
<evidence type="ECO:0000256" key="1">
    <source>
        <dbReference type="ARBA" id="ARBA00001946"/>
    </source>
</evidence>
<evidence type="ECO:0000313" key="13">
    <source>
        <dbReference type="EMBL" id="MEJ8573154.1"/>
    </source>
</evidence>
<dbReference type="FunFam" id="3.40.980.10:FF:000004">
    <property type="entry name" value="Molybdopterin molybdenumtransferase"/>
    <property type="match status" value="1"/>
</dbReference>
<keyword evidence="14" id="KW-1185">Reference proteome</keyword>
<comment type="similarity">
    <text evidence="4 11">Belongs to the MoeA family.</text>
</comment>
<dbReference type="Gene3D" id="3.90.105.10">
    <property type="entry name" value="Molybdopterin biosynthesis moea protein, domain 2"/>
    <property type="match status" value="1"/>
</dbReference>
<dbReference type="CDD" id="cd00887">
    <property type="entry name" value="MoeA"/>
    <property type="match status" value="1"/>
</dbReference>
<dbReference type="NCBIfam" id="NF045515">
    <property type="entry name" value="Glp_gephyrin"/>
    <property type="match status" value="1"/>
</dbReference>
<evidence type="ECO:0000256" key="11">
    <source>
        <dbReference type="RuleBase" id="RU365090"/>
    </source>
</evidence>
<sequence>MAMLSVEEALARVLDGATALPAESVALKDALDRTLADDIASRRTQPPWDTSAMDGYAVRAGDVETVPVELRVVGSAPAGHSFNGRVGLNEAVRIFTGAPLPDGTDTVVIQEDTEREGDVVRVLESSGVGRYVRKRGLDFRRGDVLLNAGSRLGPRHIALAAAMNHAVLPVRCRPRVAVLATGDELVPPGKDPGPDSIIASNGYGMAGLVRRAGGTPIDLGIARDTRNSLSTAFTEAVESRADVLVTLGGASVGEHDIVQDVLQAHGLELGFWKIAMRPGKPLIFGRLGNMRVLGMPGNPVSSMVCGRLFMVPLIHALLGRRDPQTGETVARLGGDVGANDQRQDYLRARLSRDEAGGLVATPFARQDSSMLATLVRADAFVIRPPHAPPAQAGDPCRVLIMDF</sequence>
<dbReference type="InterPro" id="IPR036688">
    <property type="entry name" value="MoeA_C_domain_IV_sf"/>
</dbReference>
<evidence type="ECO:0000313" key="14">
    <source>
        <dbReference type="Proteomes" id="UP001378188"/>
    </source>
</evidence>
<evidence type="ECO:0000256" key="2">
    <source>
        <dbReference type="ARBA" id="ARBA00002901"/>
    </source>
</evidence>
<dbReference type="RefSeq" id="WP_340330856.1">
    <property type="nucleotide sequence ID" value="NZ_JAZHOF010000007.1"/>
</dbReference>
<evidence type="ECO:0000256" key="9">
    <source>
        <dbReference type="ARBA" id="ARBA00023150"/>
    </source>
</evidence>
<keyword evidence="9 11" id="KW-0501">Molybdenum cofactor biosynthesis</keyword>
<dbReference type="SUPFAM" id="SSF53218">
    <property type="entry name" value="Molybdenum cofactor biosynthesis proteins"/>
    <property type="match status" value="1"/>
</dbReference>
<dbReference type="SUPFAM" id="SSF63867">
    <property type="entry name" value="MoeA C-terminal domain-like"/>
    <property type="match status" value="1"/>
</dbReference>
<comment type="function">
    <text evidence="2 11">Catalyzes the insertion of molybdate into adenylated molybdopterin with the concomitant release of AMP.</text>
</comment>
<evidence type="ECO:0000256" key="10">
    <source>
        <dbReference type="ARBA" id="ARBA00047317"/>
    </source>
</evidence>
<dbReference type="GO" id="GO:0006777">
    <property type="term" value="P:Mo-molybdopterin cofactor biosynthetic process"/>
    <property type="evidence" value="ECO:0007669"/>
    <property type="project" value="UniProtKB-UniRule"/>
</dbReference>
<name>A0AAW9RW21_9HYPH</name>
<protein>
    <recommendedName>
        <fullName evidence="11">Molybdopterin molybdenumtransferase</fullName>
        <ecNumber evidence="11">2.10.1.1</ecNumber>
    </recommendedName>
</protein>
<organism evidence="13 14">
    <name type="scientific">Microbaculum marinum</name>
    <dbReference type="NCBI Taxonomy" id="1764581"/>
    <lineage>
        <taxon>Bacteria</taxon>
        <taxon>Pseudomonadati</taxon>
        <taxon>Pseudomonadota</taxon>
        <taxon>Alphaproteobacteria</taxon>
        <taxon>Hyphomicrobiales</taxon>
        <taxon>Tepidamorphaceae</taxon>
        <taxon>Microbaculum</taxon>
    </lineage>
</organism>
<dbReference type="Pfam" id="PF00994">
    <property type="entry name" value="MoCF_biosynth"/>
    <property type="match status" value="1"/>
</dbReference>
<comment type="catalytic activity">
    <reaction evidence="10">
        <text>adenylyl-molybdopterin + molybdate = Mo-molybdopterin + AMP + H(+)</text>
        <dbReference type="Rhea" id="RHEA:35047"/>
        <dbReference type="ChEBI" id="CHEBI:15378"/>
        <dbReference type="ChEBI" id="CHEBI:36264"/>
        <dbReference type="ChEBI" id="CHEBI:62727"/>
        <dbReference type="ChEBI" id="CHEBI:71302"/>
        <dbReference type="ChEBI" id="CHEBI:456215"/>
        <dbReference type="EC" id="2.10.1.1"/>
    </reaction>
</comment>
<dbReference type="EMBL" id="JAZHOF010000007">
    <property type="protein sequence ID" value="MEJ8573154.1"/>
    <property type="molecule type" value="Genomic_DNA"/>
</dbReference>
<dbReference type="PROSITE" id="PS01079">
    <property type="entry name" value="MOCF_BIOSYNTHESIS_2"/>
    <property type="match status" value="1"/>
</dbReference>
<dbReference type="Pfam" id="PF03454">
    <property type="entry name" value="MoeA_C"/>
    <property type="match status" value="1"/>
</dbReference>
<dbReference type="GO" id="GO:0005829">
    <property type="term" value="C:cytosol"/>
    <property type="evidence" value="ECO:0007669"/>
    <property type="project" value="TreeGrafter"/>
</dbReference>
<comment type="cofactor">
    <cofactor evidence="1 11">
        <name>Mg(2+)</name>
        <dbReference type="ChEBI" id="CHEBI:18420"/>
    </cofactor>
</comment>
<evidence type="ECO:0000256" key="7">
    <source>
        <dbReference type="ARBA" id="ARBA00022723"/>
    </source>
</evidence>
<feature type="domain" description="MoaB/Mog" evidence="12">
    <location>
        <begin position="177"/>
        <end position="316"/>
    </location>
</feature>
<keyword evidence="5 11" id="KW-0500">Molybdenum</keyword>
<dbReference type="PANTHER" id="PTHR10192:SF5">
    <property type="entry name" value="GEPHYRIN"/>
    <property type="match status" value="1"/>
</dbReference>
<dbReference type="InterPro" id="IPR005110">
    <property type="entry name" value="MoeA_linker/N"/>
</dbReference>
<dbReference type="GO" id="GO:0046872">
    <property type="term" value="F:metal ion binding"/>
    <property type="evidence" value="ECO:0007669"/>
    <property type="project" value="UniProtKB-UniRule"/>
</dbReference>
<evidence type="ECO:0000256" key="5">
    <source>
        <dbReference type="ARBA" id="ARBA00022505"/>
    </source>
</evidence>
<dbReference type="Gene3D" id="3.40.980.10">
    <property type="entry name" value="MoaB/Mog-like domain"/>
    <property type="match status" value="1"/>
</dbReference>
<dbReference type="SMART" id="SM00852">
    <property type="entry name" value="MoCF_biosynth"/>
    <property type="match status" value="1"/>
</dbReference>
<dbReference type="InterPro" id="IPR038987">
    <property type="entry name" value="MoeA-like"/>
</dbReference>
<dbReference type="PANTHER" id="PTHR10192">
    <property type="entry name" value="MOLYBDOPTERIN BIOSYNTHESIS PROTEIN"/>
    <property type="match status" value="1"/>
</dbReference>
<evidence type="ECO:0000256" key="4">
    <source>
        <dbReference type="ARBA" id="ARBA00010763"/>
    </source>
</evidence>
<dbReference type="GO" id="GO:0061599">
    <property type="term" value="F:molybdopterin molybdotransferase activity"/>
    <property type="evidence" value="ECO:0007669"/>
    <property type="project" value="UniProtKB-UniRule"/>
</dbReference>
<dbReference type="SUPFAM" id="SSF63882">
    <property type="entry name" value="MoeA N-terminal region -like"/>
    <property type="match status" value="1"/>
</dbReference>
<comment type="pathway">
    <text evidence="3 11">Cofactor biosynthesis; molybdopterin biosynthesis.</text>
</comment>
<dbReference type="AlphaFoldDB" id="A0AAW9RW21"/>
<keyword evidence="8 11" id="KW-0460">Magnesium</keyword>
<dbReference type="Pfam" id="PF03453">
    <property type="entry name" value="MoeA_N"/>
    <property type="match status" value="1"/>
</dbReference>
<dbReference type="InterPro" id="IPR036135">
    <property type="entry name" value="MoeA_linker/N_sf"/>
</dbReference>
<proteinExistence type="inferred from homology"/>
<gene>
    <name evidence="13" type="primary">glp</name>
    <name evidence="13" type="ORF">V3328_16805</name>
</gene>
<dbReference type="Proteomes" id="UP001378188">
    <property type="component" value="Unassembled WGS sequence"/>
</dbReference>
<dbReference type="InterPro" id="IPR036425">
    <property type="entry name" value="MoaB/Mog-like_dom_sf"/>
</dbReference>
<evidence type="ECO:0000256" key="6">
    <source>
        <dbReference type="ARBA" id="ARBA00022679"/>
    </source>
</evidence>
<evidence type="ECO:0000259" key="12">
    <source>
        <dbReference type="SMART" id="SM00852"/>
    </source>
</evidence>
<dbReference type="InterPro" id="IPR005111">
    <property type="entry name" value="MoeA_C_domain_IV"/>
</dbReference>
<accession>A0AAW9RW21</accession>
<dbReference type="InterPro" id="IPR008284">
    <property type="entry name" value="MoCF_biosynth_CS"/>
</dbReference>
<dbReference type="EC" id="2.10.1.1" evidence="11"/>
<dbReference type="Gene3D" id="2.170.190.11">
    <property type="entry name" value="Molybdopterin biosynthesis moea protein, domain 3"/>
    <property type="match status" value="1"/>
</dbReference>
<dbReference type="InterPro" id="IPR001453">
    <property type="entry name" value="MoaB/Mog_dom"/>
</dbReference>